<sequence length="48" mass="5390">MPRFPSSEHAVTVPISFDNACLVLFRTPYVLDILLLLIVSVFSLSRIV</sequence>
<keyword evidence="1" id="KW-1133">Transmembrane helix</keyword>
<proteinExistence type="predicted"/>
<evidence type="ECO:0000313" key="3">
    <source>
        <dbReference type="Proteomes" id="UP000054988"/>
    </source>
</evidence>
<comment type="caution">
    <text evidence="2">The sequence shown here is derived from an EMBL/GenBank/DDBJ whole genome shotgun (WGS) entry which is preliminary data.</text>
</comment>
<evidence type="ECO:0000313" key="2">
    <source>
        <dbReference type="EMBL" id="KTB41901.1"/>
    </source>
</evidence>
<name>A0A0W0FZZ2_MONRR</name>
<protein>
    <submittedName>
        <fullName evidence="2">Uncharacterized protein</fullName>
    </submittedName>
</protein>
<organism evidence="2 3">
    <name type="scientific">Moniliophthora roreri</name>
    <name type="common">Frosty pod rot fungus</name>
    <name type="synonym">Monilia roreri</name>
    <dbReference type="NCBI Taxonomy" id="221103"/>
    <lineage>
        <taxon>Eukaryota</taxon>
        <taxon>Fungi</taxon>
        <taxon>Dikarya</taxon>
        <taxon>Basidiomycota</taxon>
        <taxon>Agaricomycotina</taxon>
        <taxon>Agaricomycetes</taxon>
        <taxon>Agaricomycetidae</taxon>
        <taxon>Agaricales</taxon>
        <taxon>Marasmiineae</taxon>
        <taxon>Marasmiaceae</taxon>
        <taxon>Moniliophthora</taxon>
    </lineage>
</organism>
<dbReference type="AlphaFoldDB" id="A0A0W0FZZ2"/>
<evidence type="ECO:0000256" key="1">
    <source>
        <dbReference type="SAM" id="Phobius"/>
    </source>
</evidence>
<keyword evidence="1" id="KW-0472">Membrane</keyword>
<feature type="transmembrane region" description="Helical" evidence="1">
    <location>
        <begin position="29"/>
        <end position="47"/>
    </location>
</feature>
<dbReference type="Proteomes" id="UP000054988">
    <property type="component" value="Unassembled WGS sequence"/>
</dbReference>
<reference evidence="2 3" key="1">
    <citation type="submission" date="2015-12" db="EMBL/GenBank/DDBJ databases">
        <title>Draft genome sequence of Moniliophthora roreri, the causal agent of frosty pod rot of cacao.</title>
        <authorList>
            <person name="Aime M.C."/>
            <person name="Diaz-Valderrama J.R."/>
            <person name="Kijpornyongpan T."/>
            <person name="Phillips-Mora W."/>
        </authorList>
    </citation>
    <scope>NUCLEOTIDE SEQUENCE [LARGE SCALE GENOMIC DNA]</scope>
    <source>
        <strain evidence="2 3">MCA 2952</strain>
    </source>
</reference>
<dbReference type="EMBL" id="LATX01001417">
    <property type="protein sequence ID" value="KTB41901.1"/>
    <property type="molecule type" value="Genomic_DNA"/>
</dbReference>
<keyword evidence="1" id="KW-0812">Transmembrane</keyword>
<gene>
    <name evidence="2" type="ORF">WG66_5521</name>
</gene>
<accession>A0A0W0FZZ2</accession>